<dbReference type="InterPro" id="IPR050463">
    <property type="entry name" value="Gfo/Idh/MocA_oxidrdct_glycsds"/>
</dbReference>
<dbReference type="RefSeq" id="WP_270037998.1">
    <property type="nucleotide sequence ID" value="NZ_JAPDOD010000002.1"/>
</dbReference>
<dbReference type="InterPro" id="IPR036291">
    <property type="entry name" value="NAD(P)-bd_dom_sf"/>
</dbReference>
<evidence type="ECO:0000259" key="2">
    <source>
        <dbReference type="Pfam" id="PF01408"/>
    </source>
</evidence>
<dbReference type="PANTHER" id="PTHR43818">
    <property type="entry name" value="BCDNA.GH03377"/>
    <property type="match status" value="1"/>
</dbReference>
<dbReference type="PANTHER" id="PTHR43818:SF11">
    <property type="entry name" value="BCDNA.GH03377"/>
    <property type="match status" value="1"/>
</dbReference>
<dbReference type="Gene3D" id="3.40.50.720">
    <property type="entry name" value="NAD(P)-binding Rossmann-like Domain"/>
    <property type="match status" value="1"/>
</dbReference>
<dbReference type="Pfam" id="PF01408">
    <property type="entry name" value="GFO_IDH_MocA"/>
    <property type="match status" value="1"/>
</dbReference>
<keyword evidence="1" id="KW-0560">Oxidoreductase</keyword>
<dbReference type="Pfam" id="PF22725">
    <property type="entry name" value="GFO_IDH_MocA_C3"/>
    <property type="match status" value="1"/>
</dbReference>
<comment type="caution">
    <text evidence="4">The sequence shown here is derived from an EMBL/GenBank/DDBJ whole genome shotgun (WGS) entry which is preliminary data.</text>
</comment>
<dbReference type="GO" id="GO:0016491">
    <property type="term" value="F:oxidoreductase activity"/>
    <property type="evidence" value="ECO:0007669"/>
    <property type="project" value="UniProtKB-KW"/>
</dbReference>
<dbReference type="InterPro" id="IPR055170">
    <property type="entry name" value="GFO_IDH_MocA-like_dom"/>
</dbReference>
<organism evidence="4 5">
    <name type="scientific">Solirubrobacter ginsenosidimutans</name>
    <dbReference type="NCBI Taxonomy" id="490573"/>
    <lineage>
        <taxon>Bacteria</taxon>
        <taxon>Bacillati</taxon>
        <taxon>Actinomycetota</taxon>
        <taxon>Thermoleophilia</taxon>
        <taxon>Solirubrobacterales</taxon>
        <taxon>Solirubrobacteraceae</taxon>
        <taxon>Solirubrobacter</taxon>
    </lineage>
</organism>
<feature type="domain" description="Gfo/Idh/MocA-like oxidoreductase N-terminal" evidence="2">
    <location>
        <begin position="12"/>
        <end position="139"/>
    </location>
</feature>
<proteinExistence type="predicted"/>
<protein>
    <submittedName>
        <fullName evidence="4">Gfo/Idh/MocA family oxidoreductase</fullName>
    </submittedName>
</protein>
<dbReference type="InterPro" id="IPR000683">
    <property type="entry name" value="Gfo/Idh/MocA-like_OxRdtase_N"/>
</dbReference>
<sequence>MVERSNRERRQIGVGVIGLGWLGHAHARSMQRIRTHFEDRTFDPVLAHCADTVPARRDEALGSFGFAAASADWRAVIDDPAVEVVFITAPNMLHLELIEAAAQAGKHVFCEKPVGGTPAQTARAEQVCRHAGVITGVGFNYRWAPLVRYAKQQLDTGSLGALTNYRGRFFSMYGADPLGLLSWRFLLDEGGYGVTSDLLSHAVDLAHFLVGPITRLVGTTETFIRERPLAIPGAGHYGRGRPEDPRGEVTNEDYAAVLCEFSGGARGTFEASRAIVGPESQMAFDVYGTDGALGWNLEDLNRLRHYRRTDDPSSGYTTVYGGDRFPYHGAFVPGAANGIGFEDLIVIEDLEYLRAVVEDRQHEVGFAQALEWVAVQAALLRSVQSGSWENVVSLRED</sequence>
<keyword evidence="5" id="KW-1185">Reference proteome</keyword>
<dbReference type="Gene3D" id="3.30.360.10">
    <property type="entry name" value="Dihydrodipicolinate Reductase, domain 2"/>
    <property type="match status" value="1"/>
</dbReference>
<evidence type="ECO:0000313" key="5">
    <source>
        <dbReference type="Proteomes" id="UP001149140"/>
    </source>
</evidence>
<reference evidence="4" key="1">
    <citation type="submission" date="2022-10" db="EMBL/GenBank/DDBJ databases">
        <title>The WGS of Solirubrobacter ginsenosidimutans DSM 21036.</title>
        <authorList>
            <person name="Jiang Z."/>
        </authorList>
    </citation>
    <scope>NUCLEOTIDE SEQUENCE</scope>
    <source>
        <strain evidence="4">DSM 21036</strain>
    </source>
</reference>
<name>A0A9X3MMH6_9ACTN</name>
<dbReference type="GO" id="GO:0000166">
    <property type="term" value="F:nucleotide binding"/>
    <property type="evidence" value="ECO:0007669"/>
    <property type="project" value="InterPro"/>
</dbReference>
<dbReference type="AlphaFoldDB" id="A0A9X3MMH6"/>
<dbReference type="Proteomes" id="UP001149140">
    <property type="component" value="Unassembled WGS sequence"/>
</dbReference>
<evidence type="ECO:0000259" key="3">
    <source>
        <dbReference type="Pfam" id="PF22725"/>
    </source>
</evidence>
<gene>
    <name evidence="4" type="ORF">OM076_03505</name>
</gene>
<dbReference type="SUPFAM" id="SSF51735">
    <property type="entry name" value="NAD(P)-binding Rossmann-fold domains"/>
    <property type="match status" value="1"/>
</dbReference>
<accession>A0A9X3MMH6</accession>
<feature type="domain" description="GFO/IDH/MocA-like oxidoreductase" evidence="3">
    <location>
        <begin position="147"/>
        <end position="293"/>
    </location>
</feature>
<dbReference type="EMBL" id="JAPDOD010000002">
    <property type="protein sequence ID" value="MDA0159321.1"/>
    <property type="molecule type" value="Genomic_DNA"/>
</dbReference>
<evidence type="ECO:0000313" key="4">
    <source>
        <dbReference type="EMBL" id="MDA0159321.1"/>
    </source>
</evidence>
<evidence type="ECO:0000256" key="1">
    <source>
        <dbReference type="ARBA" id="ARBA00023002"/>
    </source>
</evidence>
<dbReference type="SUPFAM" id="SSF55347">
    <property type="entry name" value="Glyceraldehyde-3-phosphate dehydrogenase-like, C-terminal domain"/>
    <property type="match status" value="1"/>
</dbReference>